<organism evidence="1 2">
    <name type="scientific">Gongylonema pulchrum</name>
    <dbReference type="NCBI Taxonomy" id="637853"/>
    <lineage>
        <taxon>Eukaryota</taxon>
        <taxon>Metazoa</taxon>
        <taxon>Ecdysozoa</taxon>
        <taxon>Nematoda</taxon>
        <taxon>Chromadorea</taxon>
        <taxon>Rhabditida</taxon>
        <taxon>Spirurina</taxon>
        <taxon>Spiruromorpha</taxon>
        <taxon>Spiruroidea</taxon>
        <taxon>Gongylonematidae</taxon>
        <taxon>Gongylonema</taxon>
    </lineage>
</organism>
<dbReference type="AlphaFoldDB" id="A0A3P6R940"/>
<accession>A0A3P6R940</accession>
<proteinExistence type="predicted"/>
<name>A0A3P6R940_9BILA</name>
<dbReference type="OrthoDB" id="5847833at2759"/>
<protein>
    <submittedName>
        <fullName evidence="1">Uncharacterized protein</fullName>
    </submittedName>
</protein>
<sequence>MEHFVSAKQLEETEVDDVRDVLSKRHTHQYEQARGAGNGNGASQGGFLNAVRSISDIGRTFSHGRNLTKAAEEQPINEGAETSPKTPTLKLPEVSYFIQKFCTFCRFA</sequence>
<keyword evidence="2" id="KW-1185">Reference proteome</keyword>
<evidence type="ECO:0000313" key="1">
    <source>
        <dbReference type="EMBL" id="VDK51720.1"/>
    </source>
</evidence>
<evidence type="ECO:0000313" key="2">
    <source>
        <dbReference type="Proteomes" id="UP000271098"/>
    </source>
</evidence>
<dbReference type="EMBL" id="UYRT01012338">
    <property type="protein sequence ID" value="VDK51720.1"/>
    <property type="molecule type" value="Genomic_DNA"/>
</dbReference>
<reference evidence="1 2" key="1">
    <citation type="submission" date="2018-11" db="EMBL/GenBank/DDBJ databases">
        <authorList>
            <consortium name="Pathogen Informatics"/>
        </authorList>
    </citation>
    <scope>NUCLEOTIDE SEQUENCE [LARGE SCALE GENOMIC DNA]</scope>
</reference>
<gene>
    <name evidence="1" type="ORF">GPUH_LOCUS5681</name>
</gene>
<dbReference type="Proteomes" id="UP000271098">
    <property type="component" value="Unassembled WGS sequence"/>
</dbReference>